<evidence type="ECO:0000313" key="2">
    <source>
        <dbReference type="Proteomes" id="UP000689967"/>
    </source>
</evidence>
<comment type="caution">
    <text evidence="1">The sequence shown here is derived from an EMBL/GenBank/DDBJ whole genome shotgun (WGS) entry which is preliminary data.</text>
</comment>
<accession>A0ABS6H6D4</accession>
<proteinExistence type="predicted"/>
<reference evidence="1 2" key="1">
    <citation type="submission" date="2021-01" db="EMBL/GenBank/DDBJ databases">
        <title>Roseomonas sp. nov, a bacterium isolated from an oil production mixture in Yumen Oilfield.</title>
        <authorList>
            <person name="Wu D."/>
        </authorList>
    </citation>
    <scope>NUCLEOTIDE SEQUENCE [LARGE SCALE GENOMIC DNA]</scope>
    <source>
        <strain evidence="1 2">ROY-5-3</strain>
    </source>
</reference>
<evidence type="ECO:0000313" key="1">
    <source>
        <dbReference type="EMBL" id="MBU8544004.1"/>
    </source>
</evidence>
<keyword evidence="2" id="KW-1185">Reference proteome</keyword>
<sequence>MIVIDPDRARAVHRDRLRAARAPLLAALDAAFLRALEAGESAADIVARKQALRDAPAAPEIDAAAPDDLPGTIGDAELRDRYAAMFLPQA</sequence>
<dbReference type="EMBL" id="JAERQM010000002">
    <property type="protein sequence ID" value="MBU8544004.1"/>
    <property type="molecule type" value="Genomic_DNA"/>
</dbReference>
<protein>
    <submittedName>
        <fullName evidence="1">Uncharacterized protein</fullName>
    </submittedName>
</protein>
<organism evidence="1 2">
    <name type="scientific">Falsiroseomonas oleicola</name>
    <dbReference type="NCBI Taxonomy" id="2801474"/>
    <lineage>
        <taxon>Bacteria</taxon>
        <taxon>Pseudomonadati</taxon>
        <taxon>Pseudomonadota</taxon>
        <taxon>Alphaproteobacteria</taxon>
        <taxon>Acetobacterales</taxon>
        <taxon>Roseomonadaceae</taxon>
        <taxon>Falsiroseomonas</taxon>
    </lineage>
</organism>
<dbReference type="Proteomes" id="UP000689967">
    <property type="component" value="Unassembled WGS sequence"/>
</dbReference>
<name>A0ABS6H6D4_9PROT</name>
<gene>
    <name evidence="1" type="ORF">JJQ90_09830</name>
</gene>
<dbReference type="RefSeq" id="WP_216874786.1">
    <property type="nucleotide sequence ID" value="NZ_JAERQM010000002.1"/>
</dbReference>